<dbReference type="InParanoid" id="A0A517SDW6"/>
<dbReference type="PANTHER" id="PTHR42994:SF2">
    <property type="entry name" value="PEPTIDASE"/>
    <property type="match status" value="1"/>
</dbReference>
<proteinExistence type="inferred from homology"/>
<dbReference type="OrthoDB" id="9804934at2"/>
<evidence type="ECO:0000256" key="4">
    <source>
        <dbReference type="ARBA" id="ARBA00022833"/>
    </source>
</evidence>
<name>A0A517SDW6_9PLAN</name>
<dbReference type="Gene3D" id="3.40.630.10">
    <property type="entry name" value="Zn peptidases"/>
    <property type="match status" value="1"/>
</dbReference>
<dbReference type="InterPro" id="IPR002933">
    <property type="entry name" value="Peptidase_M20"/>
</dbReference>
<keyword evidence="3 9" id="KW-0378">Hydrolase</keyword>
<dbReference type="RefSeq" id="WP_145030192.1">
    <property type="nucleotide sequence ID" value="NZ_CP036271.1"/>
</dbReference>
<comment type="cofactor">
    <cofactor evidence="7">
        <name>a divalent metal cation</name>
        <dbReference type="ChEBI" id="CHEBI:60240"/>
    </cofactor>
    <text evidence="7">Binds 2 divalent metal cations per subunit.</text>
</comment>
<dbReference type="InterPro" id="IPR008007">
    <property type="entry name" value="Peptidase_M42"/>
</dbReference>
<dbReference type="GO" id="GO:0004180">
    <property type="term" value="F:carboxypeptidase activity"/>
    <property type="evidence" value="ECO:0007669"/>
    <property type="project" value="UniProtKB-KW"/>
</dbReference>
<feature type="binding site" evidence="7">
    <location>
        <position position="117"/>
    </location>
    <ligand>
        <name>Zn(2+)</name>
        <dbReference type="ChEBI" id="CHEBI:29105"/>
        <label>1</label>
    </ligand>
</feature>
<feature type="binding site" evidence="7">
    <location>
        <position position="175"/>
    </location>
    <ligand>
        <name>Zn(2+)</name>
        <dbReference type="ChEBI" id="CHEBI:29105"/>
        <label>1</label>
    </ligand>
</feature>
<evidence type="ECO:0000256" key="6">
    <source>
        <dbReference type="PIRSR" id="PIRSR001123-1"/>
    </source>
</evidence>
<evidence type="ECO:0000313" key="10">
    <source>
        <dbReference type="Proteomes" id="UP000315700"/>
    </source>
</evidence>
<dbReference type="InterPro" id="IPR036264">
    <property type="entry name" value="Bact_exopeptidase_dim_dom"/>
</dbReference>
<evidence type="ECO:0000256" key="5">
    <source>
        <dbReference type="PIRNR" id="PIRNR001123"/>
    </source>
</evidence>
<evidence type="ECO:0000256" key="1">
    <source>
        <dbReference type="ARBA" id="ARBA00001947"/>
    </source>
</evidence>
<comment type="cofactor">
    <cofactor evidence="1">
        <name>Zn(2+)</name>
        <dbReference type="ChEBI" id="CHEBI:29105"/>
    </cofactor>
</comment>
<dbReference type="EMBL" id="CP036271">
    <property type="protein sequence ID" value="QDT54322.1"/>
    <property type="molecule type" value="Genomic_DNA"/>
</dbReference>
<evidence type="ECO:0000313" key="9">
    <source>
        <dbReference type="EMBL" id="QDT54322.1"/>
    </source>
</evidence>
<keyword evidence="9" id="KW-0121">Carboxypeptidase</keyword>
<dbReference type="GO" id="GO:0004177">
    <property type="term" value="F:aminopeptidase activity"/>
    <property type="evidence" value="ECO:0007669"/>
    <property type="project" value="UniProtKB-UniRule"/>
</dbReference>
<dbReference type="Gene3D" id="3.30.70.360">
    <property type="match status" value="1"/>
</dbReference>
<organism evidence="9 10">
    <name type="scientific">Caulifigura coniformis</name>
    <dbReference type="NCBI Taxonomy" id="2527983"/>
    <lineage>
        <taxon>Bacteria</taxon>
        <taxon>Pseudomonadati</taxon>
        <taxon>Planctomycetota</taxon>
        <taxon>Planctomycetia</taxon>
        <taxon>Planctomycetales</taxon>
        <taxon>Planctomycetaceae</taxon>
        <taxon>Caulifigura</taxon>
    </lineage>
</organism>
<keyword evidence="9" id="KW-0645">Protease</keyword>
<dbReference type="Pfam" id="PF07687">
    <property type="entry name" value="M20_dimer"/>
    <property type="match status" value="1"/>
</dbReference>
<dbReference type="Proteomes" id="UP000315700">
    <property type="component" value="Chromosome"/>
</dbReference>
<comment type="similarity">
    <text evidence="5">Belongs to the peptidase M42 family.</text>
</comment>
<feature type="binding site" evidence="7">
    <location>
        <position position="117"/>
    </location>
    <ligand>
        <name>Zn(2+)</name>
        <dbReference type="ChEBI" id="CHEBI:29105"/>
        <label>2</label>
    </ligand>
</feature>
<protein>
    <submittedName>
        <fullName evidence="9">Carboxypeptidase G2</fullName>
        <ecNumber evidence="9">3.4.17.11</ecNumber>
    </submittedName>
</protein>
<dbReference type="PIRSF" id="PIRSF001123">
    <property type="entry name" value="PepA_GA"/>
    <property type="match status" value="1"/>
</dbReference>
<feature type="binding site" evidence="7">
    <location>
        <position position="151"/>
    </location>
    <ligand>
        <name>Zn(2+)</name>
        <dbReference type="ChEBI" id="CHEBI:29105"/>
        <label>2</label>
    </ligand>
</feature>
<dbReference type="AlphaFoldDB" id="A0A517SDW6"/>
<keyword evidence="10" id="KW-1185">Reference proteome</keyword>
<evidence type="ECO:0000259" key="8">
    <source>
        <dbReference type="Pfam" id="PF07687"/>
    </source>
</evidence>
<dbReference type="SUPFAM" id="SSF55031">
    <property type="entry name" value="Bacterial exopeptidase dimerisation domain"/>
    <property type="match status" value="1"/>
</dbReference>
<gene>
    <name evidence="9" type="primary">cpg2</name>
    <name evidence="9" type="ORF">Pan44_23510</name>
</gene>
<evidence type="ECO:0000256" key="7">
    <source>
        <dbReference type="PIRSR" id="PIRSR001123-2"/>
    </source>
</evidence>
<feature type="active site" description="Proton acceptor" evidence="6">
    <location>
        <position position="150"/>
    </location>
</feature>
<keyword evidence="4" id="KW-0862">Zinc</keyword>
<dbReference type="KEGG" id="ccos:Pan44_23510"/>
<sequence length="393" mass="40927">MARAKTSENKAAIDLVLELLSISGKSGEEKGVADFLVKKLKGAGVPDSAISFDTAHKESPIGGQVGNLIVKLPGTITGKRRLLMAHMDTVPLCVGAKPVRKGNKIVSADPATALGGDDRAGVAVVLHTALTLLEQSIPHPPITLFFAVQEEIGLVGARYVNTKKLGDPKMCFNWDGGNSGLVTIGATGAFNLDITVHGLASHAGAHPEDGISAIAVAGAAIADLQANGWHGLVEKGKKSGTSNIGVIQGGAATNVVTDRVDLQAECRSHDAAFRKKIVEAFVAAFAKASKSLKNAAGKNGSVEFEIQHKYESFKLAMSEPTVIAAMEAIEKCGLEPAAKVSNGGLDANWMSDHGFLTVTLGCGQDGIHTTSESLDLEHFQHACRIAMELATTV</sequence>
<dbReference type="GO" id="GO:0046872">
    <property type="term" value="F:metal ion binding"/>
    <property type="evidence" value="ECO:0007669"/>
    <property type="project" value="UniProtKB-UniRule"/>
</dbReference>
<dbReference type="PANTHER" id="PTHR42994">
    <property type="entry name" value="PEPTIDASE T"/>
    <property type="match status" value="1"/>
</dbReference>
<keyword evidence="2 7" id="KW-0479">Metal-binding</keyword>
<dbReference type="InterPro" id="IPR011650">
    <property type="entry name" value="Peptidase_M20_dimer"/>
</dbReference>
<feature type="domain" description="Peptidase M20 dimerisation" evidence="8">
    <location>
        <begin position="185"/>
        <end position="290"/>
    </location>
</feature>
<dbReference type="SUPFAM" id="SSF53187">
    <property type="entry name" value="Zn-dependent exopeptidases"/>
    <property type="match status" value="1"/>
</dbReference>
<evidence type="ECO:0000256" key="2">
    <source>
        <dbReference type="ARBA" id="ARBA00022723"/>
    </source>
</evidence>
<reference evidence="9 10" key="1">
    <citation type="submission" date="2019-02" db="EMBL/GenBank/DDBJ databases">
        <title>Deep-cultivation of Planctomycetes and their phenomic and genomic characterization uncovers novel biology.</title>
        <authorList>
            <person name="Wiegand S."/>
            <person name="Jogler M."/>
            <person name="Boedeker C."/>
            <person name="Pinto D."/>
            <person name="Vollmers J."/>
            <person name="Rivas-Marin E."/>
            <person name="Kohn T."/>
            <person name="Peeters S.H."/>
            <person name="Heuer A."/>
            <person name="Rast P."/>
            <person name="Oberbeckmann S."/>
            <person name="Bunk B."/>
            <person name="Jeske O."/>
            <person name="Meyerdierks A."/>
            <person name="Storesund J.E."/>
            <person name="Kallscheuer N."/>
            <person name="Luecker S."/>
            <person name="Lage O.M."/>
            <person name="Pohl T."/>
            <person name="Merkel B.J."/>
            <person name="Hornburger P."/>
            <person name="Mueller R.-W."/>
            <person name="Bruemmer F."/>
            <person name="Labrenz M."/>
            <person name="Spormann A.M."/>
            <person name="Op den Camp H."/>
            <person name="Overmann J."/>
            <person name="Amann R."/>
            <person name="Jetten M.S.M."/>
            <person name="Mascher T."/>
            <person name="Medema M.H."/>
            <person name="Devos D.P."/>
            <person name="Kaster A.-K."/>
            <person name="Ovreas L."/>
            <person name="Rohde M."/>
            <person name="Galperin M.Y."/>
            <person name="Jogler C."/>
        </authorList>
    </citation>
    <scope>NUCLEOTIDE SEQUENCE [LARGE SCALE GENOMIC DNA]</scope>
    <source>
        <strain evidence="9 10">Pan44</strain>
    </source>
</reference>
<dbReference type="EC" id="3.4.17.11" evidence="9"/>
<evidence type="ECO:0000256" key="3">
    <source>
        <dbReference type="ARBA" id="ARBA00022801"/>
    </source>
</evidence>
<dbReference type="Pfam" id="PF01546">
    <property type="entry name" value="Peptidase_M20"/>
    <property type="match status" value="1"/>
</dbReference>
<accession>A0A517SDW6</accession>